<dbReference type="Pfam" id="PF02447">
    <property type="entry name" value="GntP_permease"/>
    <property type="match status" value="1"/>
</dbReference>
<keyword evidence="3" id="KW-1185">Reference proteome</keyword>
<dbReference type="AlphaFoldDB" id="A0A8J2TW54"/>
<dbReference type="Proteomes" id="UP000616114">
    <property type="component" value="Unassembled WGS sequence"/>
</dbReference>
<feature type="transmembrane region" description="Helical" evidence="1">
    <location>
        <begin position="277"/>
        <end position="299"/>
    </location>
</feature>
<name>A0A8J2TW54_9MICO</name>
<dbReference type="InterPro" id="IPR003474">
    <property type="entry name" value="Glcn_transporter"/>
</dbReference>
<dbReference type="PANTHER" id="PTHR30354">
    <property type="entry name" value="GNT FAMILY GLUCONATE TRANSPORTER"/>
    <property type="match status" value="1"/>
</dbReference>
<reference evidence="2" key="2">
    <citation type="submission" date="2020-09" db="EMBL/GenBank/DDBJ databases">
        <authorList>
            <person name="Sun Q."/>
            <person name="Zhou Y."/>
        </authorList>
    </citation>
    <scope>NUCLEOTIDE SEQUENCE</scope>
    <source>
        <strain evidence="2">CGMCC 1.12785</strain>
    </source>
</reference>
<dbReference type="GO" id="GO:0005886">
    <property type="term" value="C:plasma membrane"/>
    <property type="evidence" value="ECO:0007669"/>
    <property type="project" value="TreeGrafter"/>
</dbReference>
<keyword evidence="1" id="KW-1133">Transmembrane helix</keyword>
<dbReference type="GO" id="GO:0015128">
    <property type="term" value="F:gluconate transmembrane transporter activity"/>
    <property type="evidence" value="ECO:0007669"/>
    <property type="project" value="InterPro"/>
</dbReference>
<feature type="transmembrane region" description="Helical" evidence="1">
    <location>
        <begin position="320"/>
        <end position="338"/>
    </location>
</feature>
<dbReference type="RefSeq" id="WP_188549563.1">
    <property type="nucleotide sequence ID" value="NZ_BMFY01000003.1"/>
</dbReference>
<feature type="transmembrane region" description="Helical" evidence="1">
    <location>
        <begin position="58"/>
        <end position="79"/>
    </location>
</feature>
<feature type="transmembrane region" description="Helical" evidence="1">
    <location>
        <begin position="389"/>
        <end position="411"/>
    </location>
</feature>
<feature type="transmembrane region" description="Helical" evidence="1">
    <location>
        <begin position="242"/>
        <end position="265"/>
    </location>
</feature>
<gene>
    <name evidence="2" type="ORF">GCM10011333_07120</name>
</gene>
<organism evidence="2 3">
    <name type="scientific">Sediminivirga luteola</name>
    <dbReference type="NCBI Taxonomy" id="1774748"/>
    <lineage>
        <taxon>Bacteria</taxon>
        <taxon>Bacillati</taxon>
        <taxon>Actinomycetota</taxon>
        <taxon>Actinomycetes</taxon>
        <taxon>Micrococcales</taxon>
        <taxon>Brevibacteriaceae</taxon>
        <taxon>Sediminivirga</taxon>
    </lineage>
</organism>
<proteinExistence type="predicted"/>
<sequence length="461" mass="47205">MSDLFILISFAVAIGVLVLLIARFKVHPVFVLFAVVAALGLLFRQGGSGTPEMITEGFGNTMASVGLLIVFGCVLGRALELSGAALRISEAAERSLGTGKKIPWGIALASCVIGVPVIADTVVIMLIPIVSAMAMRTRESMMKLGPILYLGAYVMTSLVLPGPGPLAAAGALEVNLGQAILFGGLVGLFGVAVGTFYLTRITTYVAPKPEFVESIAATAEGGGTATAGQGDRAVGAFTGRPLNLGACLLPVFLPITLIMIDSVLGPLLAEGTMLAEFIGFVGSPVVALALGLISTLPLFGREWATKRVLNDMFEEGLRTAALPVILTGTGGALALLIRNTEVAERIAAGIEASGIPPLIVPFLVAAAINTITGSNILGMLTSAAIMAPLVDTLGVSALAVYLACGTGAQIFKHANSSGFWVTTTLSNMTVGQGIRSIGVATSLSGISGFLMVLALYYLGLI</sequence>
<keyword evidence="1" id="KW-0472">Membrane</keyword>
<protein>
    <submittedName>
        <fullName evidence="2">Gluconate permease</fullName>
    </submittedName>
</protein>
<feature type="transmembrane region" description="Helical" evidence="1">
    <location>
        <begin position="5"/>
        <end position="22"/>
    </location>
</feature>
<evidence type="ECO:0000313" key="3">
    <source>
        <dbReference type="Proteomes" id="UP000616114"/>
    </source>
</evidence>
<feature type="transmembrane region" description="Helical" evidence="1">
    <location>
        <begin position="147"/>
        <end position="167"/>
    </location>
</feature>
<evidence type="ECO:0000313" key="2">
    <source>
        <dbReference type="EMBL" id="GGA07065.1"/>
    </source>
</evidence>
<dbReference type="EMBL" id="BMFY01000003">
    <property type="protein sequence ID" value="GGA07065.1"/>
    <property type="molecule type" value="Genomic_DNA"/>
</dbReference>
<feature type="transmembrane region" description="Helical" evidence="1">
    <location>
        <begin position="28"/>
        <end position="46"/>
    </location>
</feature>
<feature type="transmembrane region" description="Helical" evidence="1">
    <location>
        <begin position="102"/>
        <end position="135"/>
    </location>
</feature>
<accession>A0A8J2TW54</accession>
<feature type="transmembrane region" description="Helical" evidence="1">
    <location>
        <begin position="358"/>
        <end position="377"/>
    </location>
</feature>
<keyword evidence="1" id="KW-0812">Transmembrane</keyword>
<comment type="caution">
    <text evidence="2">The sequence shown here is derived from an EMBL/GenBank/DDBJ whole genome shotgun (WGS) entry which is preliminary data.</text>
</comment>
<evidence type="ECO:0000256" key="1">
    <source>
        <dbReference type="SAM" id="Phobius"/>
    </source>
</evidence>
<reference evidence="2" key="1">
    <citation type="journal article" date="2014" name="Int. J. Syst. Evol. Microbiol.">
        <title>Complete genome sequence of Corynebacterium casei LMG S-19264T (=DSM 44701T), isolated from a smear-ripened cheese.</title>
        <authorList>
            <consortium name="US DOE Joint Genome Institute (JGI-PGF)"/>
            <person name="Walter F."/>
            <person name="Albersmeier A."/>
            <person name="Kalinowski J."/>
            <person name="Ruckert C."/>
        </authorList>
    </citation>
    <scope>NUCLEOTIDE SEQUENCE</scope>
    <source>
        <strain evidence="2">CGMCC 1.12785</strain>
    </source>
</reference>
<feature type="transmembrane region" description="Helical" evidence="1">
    <location>
        <begin position="179"/>
        <end position="198"/>
    </location>
</feature>
<dbReference type="PANTHER" id="PTHR30354:SF11">
    <property type="entry name" value="PERMEASE"/>
    <property type="match status" value="1"/>
</dbReference>
<feature type="transmembrane region" description="Helical" evidence="1">
    <location>
        <begin position="437"/>
        <end position="458"/>
    </location>
</feature>